<reference evidence="1 2" key="1">
    <citation type="submission" date="2016-10" db="EMBL/GenBank/DDBJ databases">
        <authorList>
            <person name="de Groot N.N."/>
        </authorList>
    </citation>
    <scope>NUCLEOTIDE SEQUENCE [LARGE SCALE GENOMIC DNA]</scope>
    <source>
        <strain evidence="1 2">DSM 22012</strain>
    </source>
</reference>
<evidence type="ECO:0000313" key="1">
    <source>
        <dbReference type="EMBL" id="SEF77938.1"/>
    </source>
</evidence>
<dbReference type="AlphaFoldDB" id="A0A1H5UU26"/>
<sequence length="216" mass="23638">MSAQSNRPTEAGDETLYFQVLPAGAYYATFSAEPDDMRALLLQLLSSDTAVPYIPALLGKLTGLNSEEADKLLTTMSGRNFLELVSDPLEIVSGSLQDILPDLIGPLGEGKVLLADEQGFALAQKGFEREEEEAVAGLAADVIMLYERHESLITNQLGLLGCSWALVNAVGQSDLGFWVLTIGREKFLLIIEGMPYLNRQSFVDLTSVLIRRYLDH</sequence>
<dbReference type="Proteomes" id="UP000236745">
    <property type="component" value="Unassembled WGS sequence"/>
</dbReference>
<name>A0A1H5UU26_9GAMM</name>
<evidence type="ECO:0000313" key="2">
    <source>
        <dbReference type="Proteomes" id="UP000236745"/>
    </source>
</evidence>
<dbReference type="EMBL" id="FNVQ01000001">
    <property type="protein sequence ID" value="SEF77938.1"/>
    <property type="molecule type" value="Genomic_DNA"/>
</dbReference>
<keyword evidence="2" id="KW-1185">Reference proteome</keyword>
<dbReference type="RefSeq" id="WP_235009023.1">
    <property type="nucleotide sequence ID" value="NZ_FNVQ01000001.1"/>
</dbReference>
<accession>A0A1H5UU26</accession>
<dbReference type="SUPFAM" id="SSF103196">
    <property type="entry name" value="Roadblock/LC7 domain"/>
    <property type="match status" value="1"/>
</dbReference>
<organism evidence="1 2">
    <name type="scientific">Marinobacterium lutimaris</name>
    <dbReference type="NCBI Taxonomy" id="568106"/>
    <lineage>
        <taxon>Bacteria</taxon>
        <taxon>Pseudomonadati</taxon>
        <taxon>Pseudomonadota</taxon>
        <taxon>Gammaproteobacteria</taxon>
        <taxon>Oceanospirillales</taxon>
        <taxon>Oceanospirillaceae</taxon>
        <taxon>Marinobacterium</taxon>
    </lineage>
</organism>
<evidence type="ECO:0008006" key="3">
    <source>
        <dbReference type="Google" id="ProtNLM"/>
    </source>
</evidence>
<proteinExistence type="predicted"/>
<protein>
    <recommendedName>
        <fullName evidence="3">Roadblock/LAMTOR2 domain-containing protein</fullName>
    </recommendedName>
</protein>
<gene>
    <name evidence="1" type="ORF">SAMN05444390_101484</name>
</gene>